<evidence type="ECO:0000256" key="1">
    <source>
        <dbReference type="SAM" id="MobiDB-lite"/>
    </source>
</evidence>
<proteinExistence type="predicted"/>
<evidence type="ECO:0000313" key="3">
    <source>
        <dbReference type="Proteomes" id="UP001465976"/>
    </source>
</evidence>
<keyword evidence="3" id="KW-1185">Reference proteome</keyword>
<protein>
    <submittedName>
        <fullName evidence="2">Uncharacterized protein</fullName>
    </submittedName>
</protein>
<feature type="non-terminal residue" evidence="2">
    <location>
        <position position="253"/>
    </location>
</feature>
<feature type="compositionally biased region" description="Basic and acidic residues" evidence="1">
    <location>
        <begin position="91"/>
        <end position="103"/>
    </location>
</feature>
<feature type="compositionally biased region" description="Low complexity" evidence="1">
    <location>
        <begin position="104"/>
        <end position="115"/>
    </location>
</feature>
<feature type="compositionally biased region" description="Polar residues" evidence="1">
    <location>
        <begin position="131"/>
        <end position="155"/>
    </location>
</feature>
<gene>
    <name evidence="2" type="ORF">V5O48_005148</name>
</gene>
<dbReference type="Proteomes" id="UP001465976">
    <property type="component" value="Unassembled WGS sequence"/>
</dbReference>
<organism evidence="2 3">
    <name type="scientific">Marasmius crinis-equi</name>
    <dbReference type="NCBI Taxonomy" id="585013"/>
    <lineage>
        <taxon>Eukaryota</taxon>
        <taxon>Fungi</taxon>
        <taxon>Dikarya</taxon>
        <taxon>Basidiomycota</taxon>
        <taxon>Agaricomycotina</taxon>
        <taxon>Agaricomycetes</taxon>
        <taxon>Agaricomycetidae</taxon>
        <taxon>Agaricales</taxon>
        <taxon>Marasmiineae</taxon>
        <taxon>Marasmiaceae</taxon>
        <taxon>Marasmius</taxon>
    </lineage>
</organism>
<feature type="compositionally biased region" description="Basic and acidic residues" evidence="1">
    <location>
        <begin position="58"/>
        <end position="69"/>
    </location>
</feature>
<sequence length="253" mass="27706">MTSQHDGSTTRSNSPIPDDEQSSSRGILPSQEAHHNSRNNENFISDVPDESPIAGLTERARGKKPEHYYDSPAMPGTSRQTRVEYQPTAEAGDRKRSQSKSDEPASASRPASDARLTQTVDWRRGRRKTSFLVNQSTHTPRQSEVPSTPQHVNNNGKPRLNQLLDGLRTAAQSDYLTLGSKFSIEIAKLQLAYDEWIATVVSELVGISADTSSKTEVPSPLHKASTAPILTPDFDHMLAEANLSVRTAGDMSS</sequence>
<feature type="region of interest" description="Disordered" evidence="1">
    <location>
        <begin position="1"/>
        <end position="155"/>
    </location>
</feature>
<comment type="caution">
    <text evidence="2">The sequence shown here is derived from an EMBL/GenBank/DDBJ whole genome shotgun (WGS) entry which is preliminary data.</text>
</comment>
<evidence type="ECO:0000313" key="2">
    <source>
        <dbReference type="EMBL" id="KAL0576827.1"/>
    </source>
</evidence>
<name>A0ABR3FNJ4_9AGAR</name>
<feature type="compositionally biased region" description="Polar residues" evidence="1">
    <location>
        <begin position="1"/>
        <end position="15"/>
    </location>
</feature>
<dbReference type="EMBL" id="JBAHYK010000195">
    <property type="protein sequence ID" value="KAL0576827.1"/>
    <property type="molecule type" value="Genomic_DNA"/>
</dbReference>
<accession>A0ABR3FNJ4</accession>
<reference evidence="2 3" key="1">
    <citation type="submission" date="2024-02" db="EMBL/GenBank/DDBJ databases">
        <title>A draft genome for the cacao thread blight pathogen Marasmius crinis-equi.</title>
        <authorList>
            <person name="Cohen S.P."/>
            <person name="Baruah I.K."/>
            <person name="Amoako-Attah I."/>
            <person name="Bukari Y."/>
            <person name="Meinhardt L.W."/>
            <person name="Bailey B.A."/>
        </authorList>
    </citation>
    <scope>NUCLEOTIDE SEQUENCE [LARGE SCALE GENOMIC DNA]</scope>
    <source>
        <strain evidence="2 3">GH-76</strain>
    </source>
</reference>